<dbReference type="Proteomes" id="UP001195483">
    <property type="component" value="Unassembled WGS sequence"/>
</dbReference>
<name>A0AAE0VTM7_9BIVA</name>
<proteinExistence type="predicted"/>
<gene>
    <name evidence="3" type="ORF">CHS0354_041260</name>
</gene>
<organism evidence="3 4">
    <name type="scientific">Potamilus streckersoni</name>
    <dbReference type="NCBI Taxonomy" id="2493646"/>
    <lineage>
        <taxon>Eukaryota</taxon>
        <taxon>Metazoa</taxon>
        <taxon>Spiralia</taxon>
        <taxon>Lophotrochozoa</taxon>
        <taxon>Mollusca</taxon>
        <taxon>Bivalvia</taxon>
        <taxon>Autobranchia</taxon>
        <taxon>Heteroconchia</taxon>
        <taxon>Palaeoheterodonta</taxon>
        <taxon>Unionida</taxon>
        <taxon>Unionoidea</taxon>
        <taxon>Unionidae</taxon>
        <taxon>Ambleminae</taxon>
        <taxon>Lampsilini</taxon>
        <taxon>Potamilus</taxon>
    </lineage>
</organism>
<keyword evidence="1" id="KW-0175">Coiled coil</keyword>
<evidence type="ECO:0000313" key="3">
    <source>
        <dbReference type="EMBL" id="KAK3590203.1"/>
    </source>
</evidence>
<accession>A0AAE0VTM7</accession>
<protein>
    <submittedName>
        <fullName evidence="3">Uncharacterized protein</fullName>
    </submittedName>
</protein>
<keyword evidence="4" id="KW-1185">Reference proteome</keyword>
<comment type="caution">
    <text evidence="3">The sequence shown here is derived from an EMBL/GenBank/DDBJ whole genome shotgun (WGS) entry which is preliminary data.</text>
</comment>
<dbReference type="EMBL" id="JAEAOA010002345">
    <property type="protein sequence ID" value="KAK3590203.1"/>
    <property type="molecule type" value="Genomic_DNA"/>
</dbReference>
<evidence type="ECO:0000256" key="1">
    <source>
        <dbReference type="SAM" id="Coils"/>
    </source>
</evidence>
<dbReference type="AlphaFoldDB" id="A0AAE0VTM7"/>
<reference evidence="3" key="1">
    <citation type="journal article" date="2021" name="Genome Biol. Evol.">
        <title>A High-Quality Reference Genome for a Parasitic Bivalve with Doubly Uniparental Inheritance (Bivalvia: Unionida).</title>
        <authorList>
            <person name="Smith C.H."/>
        </authorList>
    </citation>
    <scope>NUCLEOTIDE SEQUENCE</scope>
    <source>
        <strain evidence="3">CHS0354</strain>
    </source>
</reference>
<evidence type="ECO:0000256" key="2">
    <source>
        <dbReference type="SAM" id="MobiDB-lite"/>
    </source>
</evidence>
<reference evidence="3" key="2">
    <citation type="journal article" date="2021" name="Genome Biol. Evol.">
        <title>Developing a high-quality reference genome for a parasitic bivalve with doubly uniparental inheritance (Bivalvia: Unionida).</title>
        <authorList>
            <person name="Smith C.H."/>
        </authorList>
    </citation>
    <scope>NUCLEOTIDE SEQUENCE</scope>
    <source>
        <strain evidence="3">CHS0354</strain>
        <tissue evidence="3">Mantle</tissue>
    </source>
</reference>
<reference evidence="3" key="3">
    <citation type="submission" date="2023-05" db="EMBL/GenBank/DDBJ databases">
        <authorList>
            <person name="Smith C.H."/>
        </authorList>
    </citation>
    <scope>NUCLEOTIDE SEQUENCE</scope>
    <source>
        <strain evidence="3">CHS0354</strain>
        <tissue evidence="3">Mantle</tissue>
    </source>
</reference>
<evidence type="ECO:0000313" key="4">
    <source>
        <dbReference type="Proteomes" id="UP001195483"/>
    </source>
</evidence>
<sequence length="859" mass="100003">MDKVSRQASVLDGHSPVNRYELLCVEKAARKETSPDDQKIAFAFEALDDIIPHLGVYTRIFKRLRDDFYDAVYSEDLTTHGETIMRIPYFLHIQRSTKEQQSALEEMEEQLDIVKKSLFDKHKQYEESQQHILDLKETINKLNNDIDNWKLTIVNKDAEIDRLEEELIASKEKAEADYQHQQGDIADLQEAFEESKEEIEFLSKYKKLYDDIYYAFLDTPSDEIPKKKKRPVVSTKRANLMANIESAQKLEEQIMSVLNTAVEEFDKFLEEHKEELQTLEIIEGMTDAELEAQEIDIDNADQQLESVQSRFKNTIGDITNELLLLKQHSTMLMEQLQTLEQSHPTLMKKLEKRQQEQQSLIKSDSILSAGLGEDNEEDDFDPFIPQERVFSKYAAMLYTSNNQGRSFEEFKDAKFCPSCGEKTVICPHKLPGGEKIFVMPVHSTHIKIVRPKVKINKELMQELMKRKNEEMDAIFDLSSTAESRSMVSRELNQQAQEGLYTTNSPNTAQESPSLMGSETRTQWTVHKLFDDYKTRTNLERSIPRQLSLERTLSVIEQFWTYVIWRDDHGKEEDIHLSVLDKLYSYMEDRYVVEDVTFLCAYDFIASIVEYANSNKIVQLLGHVLVGNLQGASFRYLLLMCDFICAVDWKEVEDFRAFAAVVYPFLGEDDLETLQMSYTSFSENKISCQLVAHFLIHLILKYREPRFLDMENRLIPFQSADAQQPAMSEKEFKDAVDNILPLANDRLRRKLFFEAEKVLRLEGFANCVPIMRLAQITSYLALLQITAVIRETIHKRVKEWRERPSSSGSTRVVHEHEVQVVHSDERLITMSTIRILTTNITRRNKLREQRYELAPSGPEW</sequence>
<feature type="coiled-coil region" evidence="1">
    <location>
        <begin position="97"/>
        <end position="205"/>
    </location>
</feature>
<feature type="region of interest" description="Disordered" evidence="2">
    <location>
        <begin position="498"/>
        <end position="518"/>
    </location>
</feature>